<gene>
    <name evidence="2" type="ORF">HP397_05025</name>
</gene>
<accession>A0A7Z0PFB7</accession>
<reference evidence="2 3" key="1">
    <citation type="submission" date="2020-05" db="EMBL/GenBank/DDBJ databases">
        <title>Streptobacillus felis strain LHL191014123.</title>
        <authorList>
            <person name="Fawzy A."/>
            <person name="Rau J."/>
            <person name="Risse K."/>
            <person name="Schauerte N."/>
            <person name="Geiger C."/>
            <person name="Blom J."/>
            <person name="Imirzalioglu C."/>
            <person name="Falgenhauer J."/>
            <person name="Bach A."/>
            <person name="Herden C."/>
            <person name="Eisenberg T."/>
        </authorList>
    </citation>
    <scope>NUCLEOTIDE SEQUENCE [LARGE SCALE GENOMIC DNA]</scope>
    <source>
        <strain evidence="2 3">LHL191014123</strain>
    </source>
</reference>
<sequence>MKKFILLLSLFTYVYSSELSEFEKEHIQTNIAEELNVAKKNKTKKLLGSLYMPKITPSFDTGYTLSLNDQNEYTHNYNVNTSLNVEYGPLTYNIGVDLKDKEISSHSIGLSATINNYTYDFINESNIDYEIEKHNIHSKNKEKVESILNLYSRYILKKYELDIINEELNKLSSDEVVIKKQYERGLISKNEYISFKDNLEIAKLNLEISKDEFDILKLEIKENKIDITKLPEFKFKFLDREEINKNVISHNNIKDLEISKKEIEYQKYISTNVIPTVTVSSNYDILNKNFGINLNISKLIDFSENEINVLNEKKKEINELKEDSKIYLEKNLLLKNNEYARLKLSYKQAIKSLENYKRELQTMEVKYRQGNESYLKLVEKRKDIKNLKLNLKKIEIDLSIFEWKIKGE</sequence>
<dbReference type="AlphaFoldDB" id="A0A7Z0PFB7"/>
<keyword evidence="3" id="KW-1185">Reference proteome</keyword>
<dbReference type="Proteomes" id="UP000526184">
    <property type="component" value="Unassembled WGS sequence"/>
</dbReference>
<name>A0A7Z0PFB7_9FUSO</name>
<comment type="caution">
    <text evidence="2">The sequence shown here is derived from an EMBL/GenBank/DDBJ whole genome shotgun (WGS) entry which is preliminary data.</text>
</comment>
<dbReference type="EMBL" id="JABMKT010000023">
    <property type="protein sequence ID" value="NYV28167.1"/>
    <property type="molecule type" value="Genomic_DNA"/>
</dbReference>
<evidence type="ECO:0000313" key="3">
    <source>
        <dbReference type="Proteomes" id="UP000526184"/>
    </source>
</evidence>
<dbReference type="SUPFAM" id="SSF56954">
    <property type="entry name" value="Outer membrane efflux proteins (OEP)"/>
    <property type="match status" value="1"/>
</dbReference>
<organism evidence="2 3">
    <name type="scientific">Streptobacillus felis</name>
    <dbReference type="NCBI Taxonomy" id="1384509"/>
    <lineage>
        <taxon>Bacteria</taxon>
        <taxon>Fusobacteriati</taxon>
        <taxon>Fusobacteriota</taxon>
        <taxon>Fusobacteriia</taxon>
        <taxon>Fusobacteriales</taxon>
        <taxon>Leptotrichiaceae</taxon>
        <taxon>Streptobacillus</taxon>
    </lineage>
</organism>
<evidence type="ECO:0000256" key="1">
    <source>
        <dbReference type="SAM" id="Coils"/>
    </source>
</evidence>
<dbReference type="GO" id="GO:0015562">
    <property type="term" value="F:efflux transmembrane transporter activity"/>
    <property type="evidence" value="ECO:0007669"/>
    <property type="project" value="InterPro"/>
</dbReference>
<evidence type="ECO:0000313" key="2">
    <source>
        <dbReference type="EMBL" id="NYV28167.1"/>
    </source>
</evidence>
<feature type="coiled-coil region" evidence="1">
    <location>
        <begin position="300"/>
        <end position="397"/>
    </location>
</feature>
<protein>
    <submittedName>
        <fullName evidence="2">TolC family protein</fullName>
    </submittedName>
</protein>
<proteinExistence type="predicted"/>
<dbReference type="Gene3D" id="1.20.1600.10">
    <property type="entry name" value="Outer membrane efflux proteins (OEP)"/>
    <property type="match status" value="1"/>
</dbReference>
<keyword evidence="1" id="KW-0175">Coiled coil</keyword>
<dbReference type="RefSeq" id="WP_180136219.1">
    <property type="nucleotide sequence ID" value="NZ_JABMKT010000023.1"/>
</dbReference>